<comment type="caution">
    <text evidence="3">The sequence shown here is derived from an EMBL/GenBank/DDBJ whole genome shotgun (WGS) entry which is preliminary data.</text>
</comment>
<dbReference type="InterPro" id="IPR036322">
    <property type="entry name" value="WD40_repeat_dom_sf"/>
</dbReference>
<organism evidence="3 4">
    <name type="scientific">Ophiocordyceps sinensis</name>
    <dbReference type="NCBI Taxonomy" id="72228"/>
    <lineage>
        <taxon>Eukaryota</taxon>
        <taxon>Fungi</taxon>
        <taxon>Dikarya</taxon>
        <taxon>Ascomycota</taxon>
        <taxon>Pezizomycotina</taxon>
        <taxon>Sordariomycetes</taxon>
        <taxon>Hypocreomycetidae</taxon>
        <taxon>Hypocreales</taxon>
        <taxon>Ophiocordycipitaceae</taxon>
        <taxon>Ophiocordyceps</taxon>
    </lineage>
</organism>
<feature type="compositionally biased region" description="Basic and acidic residues" evidence="2">
    <location>
        <begin position="10"/>
        <end position="34"/>
    </location>
</feature>
<feature type="compositionally biased region" description="Polar residues" evidence="2">
    <location>
        <begin position="189"/>
        <end position="207"/>
    </location>
</feature>
<name>A0A8H4PU99_9HYPO</name>
<keyword evidence="1" id="KW-0853">WD repeat</keyword>
<keyword evidence="4" id="KW-1185">Reference proteome</keyword>
<dbReference type="SUPFAM" id="SSF50978">
    <property type="entry name" value="WD40 repeat-like"/>
    <property type="match status" value="1"/>
</dbReference>
<gene>
    <name evidence="3" type="ORF">G6O67_002417</name>
</gene>
<sequence>MRPPPSPSDWPRDDVDDRDARLPQDELQAPRHWDLSAAASALPPPAAAACHAEAHRVNDGPRYLTSAAPAPPDSGPGGHGQAISRDEPFQSHDAQDCGCDASSASSASSSSSYDSDSNSSDDPAHCLQHLSVPSDHDLDISDSDGGAPLGDILSATAFSLNPDSDSGGDLDGSDVQDWYTDADDDNDQPPHSTALYPSTHQDNSQHTLIMDDEPPAPPWANVPPTPLPAGNVPHQEPVQGFAPQPPFFDNFADAFPPVQLSNPNPTILGSENLGLVDFLGDWAHESCFTSGTRPPPPHLYPLYRQVGAAAQDVTYAHLRGDECDLQGLDWTSMQTTRDDVRIRRRHTYKNYVNRRGSDKCRPRDRRISSRDSFFRFRKMTFRPDVSLAHFQLRSVLACPSWTQAYYSGLNGIVRMNLASKETGLALDLREFPAMSAMGGVVSTLDAAHGVLMGGTFSGDYCIQSLDSEECKGFSKGQISPDGITNHLRVHTPRRSARPVASIASNDRGFRVLDIETEKLISQNTYDFALNCSALSPDRRLRVLVGDHPNALITNADTGETLQELAGHQDYGFACDWSDDGWTVATGFQDRAVKIWDARRWCDSSGASTPLCSIRSEMAGVRGLRFSPLGSGRPILAAAEEADFINLIDAQTFATKQTIDVFSEIGGLAFANEGQDLNVLCCDVHRGGLLQLERCGGGPDAVPGRAWRESRPWLVDGGRDGLWPDEWSRDRRPTLLEGPDPF</sequence>
<evidence type="ECO:0008006" key="5">
    <source>
        <dbReference type="Google" id="ProtNLM"/>
    </source>
</evidence>
<dbReference type="PANTHER" id="PTHR43991">
    <property type="entry name" value="WD REPEAT PROTEIN (AFU_ORTHOLOGUE AFUA_8G05640)-RELATED"/>
    <property type="match status" value="1"/>
</dbReference>
<dbReference type="PROSITE" id="PS50082">
    <property type="entry name" value="WD_REPEATS_2"/>
    <property type="match status" value="1"/>
</dbReference>
<dbReference type="Proteomes" id="UP000557566">
    <property type="component" value="Unassembled WGS sequence"/>
</dbReference>
<dbReference type="InterPro" id="IPR001680">
    <property type="entry name" value="WD40_rpt"/>
</dbReference>
<dbReference type="AlphaFoldDB" id="A0A8H4PU99"/>
<feature type="region of interest" description="Disordered" evidence="2">
    <location>
        <begin position="718"/>
        <end position="741"/>
    </location>
</feature>
<evidence type="ECO:0000313" key="3">
    <source>
        <dbReference type="EMBL" id="KAF4510537.1"/>
    </source>
</evidence>
<feature type="compositionally biased region" description="Low complexity" evidence="2">
    <location>
        <begin position="100"/>
        <end position="121"/>
    </location>
</feature>
<feature type="repeat" description="WD" evidence="1">
    <location>
        <begin position="564"/>
        <end position="596"/>
    </location>
</feature>
<dbReference type="OrthoDB" id="20669at2759"/>
<dbReference type="SMART" id="SM00320">
    <property type="entry name" value="WD40"/>
    <property type="match status" value="2"/>
</dbReference>
<protein>
    <recommendedName>
        <fullName evidence="5">WD domain containing protein</fullName>
    </recommendedName>
</protein>
<evidence type="ECO:0000256" key="1">
    <source>
        <dbReference type="PROSITE-ProRule" id="PRU00221"/>
    </source>
</evidence>
<evidence type="ECO:0000313" key="4">
    <source>
        <dbReference type="Proteomes" id="UP000557566"/>
    </source>
</evidence>
<dbReference type="PANTHER" id="PTHR43991:SF12">
    <property type="entry name" value="WD REPEAT PROTEIN (AFU_ORTHOLOGUE AFUA_8G05640)"/>
    <property type="match status" value="1"/>
</dbReference>
<dbReference type="PROSITE" id="PS50294">
    <property type="entry name" value="WD_REPEATS_REGION"/>
    <property type="match status" value="1"/>
</dbReference>
<feature type="compositionally biased region" description="Acidic residues" evidence="2">
    <location>
        <begin position="166"/>
        <end position="187"/>
    </location>
</feature>
<dbReference type="Gene3D" id="2.130.10.10">
    <property type="entry name" value="YVTN repeat-like/Quinoprotein amine dehydrogenase"/>
    <property type="match status" value="1"/>
</dbReference>
<dbReference type="EMBL" id="JAAVMX010000003">
    <property type="protein sequence ID" value="KAF4510537.1"/>
    <property type="molecule type" value="Genomic_DNA"/>
</dbReference>
<accession>A0A8H4PU99</accession>
<evidence type="ECO:0000256" key="2">
    <source>
        <dbReference type="SAM" id="MobiDB-lite"/>
    </source>
</evidence>
<dbReference type="InterPro" id="IPR015943">
    <property type="entry name" value="WD40/YVTN_repeat-like_dom_sf"/>
</dbReference>
<feature type="region of interest" description="Disordered" evidence="2">
    <location>
        <begin position="1"/>
        <end position="216"/>
    </location>
</feature>
<reference evidence="3 4" key="1">
    <citation type="journal article" date="2020" name="Genome Biol. Evol.">
        <title>A new high-quality draft genome assembly of the Chinese cordyceps Ophiocordyceps sinensis.</title>
        <authorList>
            <person name="Shu R."/>
            <person name="Zhang J."/>
            <person name="Meng Q."/>
            <person name="Zhang H."/>
            <person name="Zhou G."/>
            <person name="Li M."/>
            <person name="Wu P."/>
            <person name="Zhao Y."/>
            <person name="Chen C."/>
            <person name="Qin Q."/>
        </authorList>
    </citation>
    <scope>NUCLEOTIDE SEQUENCE [LARGE SCALE GENOMIC DNA]</scope>
    <source>
        <strain evidence="3 4">IOZ07</strain>
    </source>
</reference>
<feature type="compositionally biased region" description="Basic and acidic residues" evidence="2">
    <location>
        <begin position="84"/>
        <end position="95"/>
    </location>
</feature>
<proteinExistence type="predicted"/>